<reference evidence="3" key="1">
    <citation type="submission" date="2016-10" db="EMBL/GenBank/DDBJ databases">
        <authorList>
            <person name="Varghese N."/>
            <person name="Submissions S."/>
        </authorList>
    </citation>
    <scope>NUCLEOTIDE SEQUENCE [LARGE SCALE GENOMIC DNA]</scope>
    <source>
        <strain evidence="3">CGMCC 1.10118</strain>
    </source>
</reference>
<feature type="compositionally biased region" description="Basic and acidic residues" evidence="1">
    <location>
        <begin position="206"/>
        <end position="217"/>
    </location>
</feature>
<keyword evidence="3" id="KW-1185">Reference proteome</keyword>
<dbReference type="EMBL" id="FNPB01000004">
    <property type="protein sequence ID" value="SDX91410.1"/>
    <property type="molecule type" value="Genomic_DNA"/>
</dbReference>
<feature type="region of interest" description="Disordered" evidence="1">
    <location>
        <begin position="184"/>
        <end position="247"/>
    </location>
</feature>
<accession>A0A1H3FKF2</accession>
<sequence length="399" mass="42431">MVSPLEDLGYPLVFPVDEGVDGLDAPEPSLGVAHRTRVRSLGGMQKEALVTNSATGTTWRLASDEGEYLEGEDIAPAPLAHLTTGMVSSFASEVLTLADERGIEVEDLTLVQDNYYTMNGSALAGTMTAGALPVDLDVEIDADAEPQALRTLVDDAVQSAPVSGLIHDVTDSVFTLVANGREIDPDRVDERDGPTLPDPIETFESLPRDASERDPPIIHRTGATTEPLPDSDEAYTSGEGSSLSADQDRVLHLRGTCTVRPDGTKHVAVELFSPIGTVFEFISDEPSGRGGAGRAPDAMTYVAAGLGFCFMTQMGRYADIVDADLSAYRIVQDTHVTAGVRGDEATPAGWAPVETCAYVETSEDADFARELLDMSEQTCFLHALCRSDPGGPDVDVVAR</sequence>
<dbReference type="InterPro" id="IPR015946">
    <property type="entry name" value="KH_dom-like_a/b"/>
</dbReference>
<proteinExistence type="predicted"/>
<gene>
    <name evidence="2" type="ORF">SAMN04487946_10411</name>
</gene>
<evidence type="ECO:0000313" key="3">
    <source>
        <dbReference type="Proteomes" id="UP000199170"/>
    </source>
</evidence>
<dbReference type="Gene3D" id="3.30.300.20">
    <property type="match status" value="2"/>
</dbReference>
<evidence type="ECO:0000313" key="2">
    <source>
        <dbReference type="EMBL" id="SDX91410.1"/>
    </source>
</evidence>
<dbReference type="AlphaFoldDB" id="A0A1H3FKF2"/>
<dbReference type="SUPFAM" id="SSF82784">
    <property type="entry name" value="OsmC-like"/>
    <property type="match status" value="2"/>
</dbReference>
<dbReference type="InterPro" id="IPR036102">
    <property type="entry name" value="OsmC/Ohrsf"/>
</dbReference>
<feature type="compositionally biased region" description="Basic and acidic residues" evidence="1">
    <location>
        <begin position="184"/>
        <end position="193"/>
    </location>
</feature>
<protein>
    <submittedName>
        <fullName evidence="2">OsmC-like protein</fullName>
    </submittedName>
</protein>
<name>A0A1H3FKF2_9EURY</name>
<dbReference type="Proteomes" id="UP000199170">
    <property type="component" value="Unassembled WGS sequence"/>
</dbReference>
<evidence type="ECO:0000256" key="1">
    <source>
        <dbReference type="SAM" id="MobiDB-lite"/>
    </source>
</evidence>
<organism evidence="2 3">
    <name type="scientific">Halobellus clavatus</name>
    <dbReference type="NCBI Taxonomy" id="660517"/>
    <lineage>
        <taxon>Archaea</taxon>
        <taxon>Methanobacteriati</taxon>
        <taxon>Methanobacteriota</taxon>
        <taxon>Stenosarchaea group</taxon>
        <taxon>Halobacteria</taxon>
        <taxon>Halobacteriales</taxon>
        <taxon>Haloferacaceae</taxon>
        <taxon>Halobellus</taxon>
    </lineage>
</organism>